<dbReference type="GeneTree" id="ENSGT00950000183145"/>
<evidence type="ECO:0000256" key="3">
    <source>
        <dbReference type="ARBA" id="ARBA00023157"/>
    </source>
</evidence>
<keyword evidence="1" id="KW-0732">Signal</keyword>
<evidence type="ECO:0000256" key="2">
    <source>
        <dbReference type="ARBA" id="ARBA00022737"/>
    </source>
</evidence>
<dbReference type="InterPro" id="IPR036772">
    <property type="entry name" value="SRCR-like_dom_sf"/>
</dbReference>
<dbReference type="Ensembl" id="ENSSPAT00000023951.1">
    <property type="protein sequence ID" value="ENSSPAP00000023572.1"/>
    <property type="gene ID" value="ENSSPAG00000017786.1"/>
</dbReference>
<keyword evidence="3" id="KW-1015">Disulfide bond</keyword>
<dbReference type="AlphaFoldDB" id="A0A3B5BCR2"/>
<organism evidence="8">
    <name type="scientific">Stegastes partitus</name>
    <name type="common">bicolor damselfish</name>
    <dbReference type="NCBI Taxonomy" id="144197"/>
    <lineage>
        <taxon>Eukaryota</taxon>
        <taxon>Metazoa</taxon>
        <taxon>Chordata</taxon>
        <taxon>Craniata</taxon>
        <taxon>Vertebrata</taxon>
        <taxon>Euteleostomi</taxon>
        <taxon>Actinopterygii</taxon>
        <taxon>Neopterygii</taxon>
        <taxon>Teleostei</taxon>
        <taxon>Neoteleostei</taxon>
        <taxon>Acanthomorphata</taxon>
        <taxon>Ovalentaria</taxon>
        <taxon>Pomacentridae</taxon>
        <taxon>Stegastes</taxon>
    </lineage>
</organism>
<evidence type="ECO:0000256" key="5">
    <source>
        <dbReference type="PROSITE-ProRule" id="PRU00196"/>
    </source>
</evidence>
<dbReference type="STRING" id="144197.ENSSPAP00000023572"/>
<sequence>MVGCSELQQAHHQPRQSPPERLTKTGIFKTLFVFTGMVRLVDGQHQCEGRVEMYLNSEWGTVCDDAWDLPDAQVVCRQVGCGDATVARLEAFFGPGTGMIHLDNLKCNGAEASLQDYKMWCNGGKSLE</sequence>
<dbReference type="SUPFAM" id="SSF56487">
    <property type="entry name" value="SRCR-like"/>
    <property type="match status" value="1"/>
</dbReference>
<dbReference type="GO" id="GO:0016020">
    <property type="term" value="C:membrane"/>
    <property type="evidence" value="ECO:0007669"/>
    <property type="project" value="InterPro"/>
</dbReference>
<dbReference type="FunFam" id="3.10.250.10:FF:000001">
    <property type="entry name" value="Lysyl oxidase 4 isoform X1"/>
    <property type="match status" value="1"/>
</dbReference>
<evidence type="ECO:0000313" key="8">
    <source>
        <dbReference type="Ensembl" id="ENSSPAP00000023572.1"/>
    </source>
</evidence>
<feature type="compositionally biased region" description="Polar residues" evidence="6">
    <location>
        <begin position="1"/>
        <end position="11"/>
    </location>
</feature>
<dbReference type="PROSITE" id="PS50287">
    <property type="entry name" value="SRCR_2"/>
    <property type="match status" value="1"/>
</dbReference>
<dbReference type="SMART" id="SM00202">
    <property type="entry name" value="SR"/>
    <property type="match status" value="1"/>
</dbReference>
<evidence type="ECO:0000256" key="6">
    <source>
        <dbReference type="SAM" id="MobiDB-lite"/>
    </source>
</evidence>
<dbReference type="PANTHER" id="PTHR47653:SF1">
    <property type="entry name" value="DELETED IN MALIGNANT BRAIN TUMORS 1 PROTEIN"/>
    <property type="match status" value="1"/>
</dbReference>
<accession>A0A3B5BCR2</accession>
<comment type="caution">
    <text evidence="5">Lacks conserved residue(s) required for the propagation of feature annotation.</text>
</comment>
<dbReference type="InterPro" id="IPR001190">
    <property type="entry name" value="SRCR"/>
</dbReference>
<reference evidence="8" key="1">
    <citation type="submission" date="2023-09" db="UniProtKB">
        <authorList>
            <consortium name="Ensembl"/>
        </authorList>
    </citation>
    <scope>IDENTIFICATION</scope>
</reference>
<dbReference type="Gene3D" id="3.10.250.10">
    <property type="entry name" value="SRCR-like domain"/>
    <property type="match status" value="1"/>
</dbReference>
<dbReference type="InterPro" id="IPR053243">
    <property type="entry name" value="SJ_maturation_regulator"/>
</dbReference>
<keyword evidence="2" id="KW-0677">Repeat</keyword>
<evidence type="ECO:0000256" key="4">
    <source>
        <dbReference type="ARBA" id="ARBA00023180"/>
    </source>
</evidence>
<feature type="domain" description="SRCR" evidence="7">
    <location>
        <begin position="38"/>
        <end position="116"/>
    </location>
</feature>
<dbReference type="PRINTS" id="PR00258">
    <property type="entry name" value="SPERACTRCPTR"/>
</dbReference>
<feature type="region of interest" description="Disordered" evidence="6">
    <location>
        <begin position="1"/>
        <end position="21"/>
    </location>
</feature>
<evidence type="ECO:0000256" key="1">
    <source>
        <dbReference type="ARBA" id="ARBA00022729"/>
    </source>
</evidence>
<dbReference type="PANTHER" id="PTHR47653">
    <property type="entry name" value="PROTEIN BARK BEETLE"/>
    <property type="match status" value="1"/>
</dbReference>
<keyword evidence="4" id="KW-0325">Glycoprotein</keyword>
<evidence type="ECO:0000259" key="7">
    <source>
        <dbReference type="PROSITE" id="PS50287"/>
    </source>
</evidence>
<protein>
    <recommendedName>
        <fullName evidence="7">SRCR domain-containing protein</fullName>
    </recommendedName>
</protein>
<dbReference type="GO" id="GO:0045217">
    <property type="term" value="P:cell-cell junction maintenance"/>
    <property type="evidence" value="ECO:0007669"/>
    <property type="project" value="TreeGrafter"/>
</dbReference>
<dbReference type="PROSITE" id="PS00420">
    <property type="entry name" value="SRCR_1"/>
    <property type="match status" value="1"/>
</dbReference>
<dbReference type="Pfam" id="PF00530">
    <property type="entry name" value="SRCR"/>
    <property type="match status" value="1"/>
</dbReference>
<proteinExistence type="predicted"/>
<name>A0A3B5BCR2_9TELE</name>